<reference evidence="5" key="1">
    <citation type="submission" date="2020-09" db="EMBL/GenBank/DDBJ databases">
        <authorList>
            <person name="Kikuchi T."/>
        </authorList>
    </citation>
    <scope>NUCLEOTIDE SEQUENCE</scope>
    <source>
        <strain evidence="5">SH1</strain>
    </source>
</reference>
<dbReference type="NCBIfam" id="TIGR00044">
    <property type="entry name" value="YggS family pyridoxal phosphate-dependent enzyme"/>
    <property type="match status" value="1"/>
</dbReference>
<dbReference type="Proteomes" id="UP000783686">
    <property type="component" value="Unassembled WGS sequence"/>
</dbReference>
<organism evidence="5 6">
    <name type="scientific">Bursaphelenchus okinawaensis</name>
    <dbReference type="NCBI Taxonomy" id="465554"/>
    <lineage>
        <taxon>Eukaryota</taxon>
        <taxon>Metazoa</taxon>
        <taxon>Ecdysozoa</taxon>
        <taxon>Nematoda</taxon>
        <taxon>Chromadorea</taxon>
        <taxon>Rhabditida</taxon>
        <taxon>Tylenchina</taxon>
        <taxon>Tylenchomorpha</taxon>
        <taxon>Aphelenchoidea</taxon>
        <taxon>Aphelenchoididae</taxon>
        <taxon>Bursaphelenchus</taxon>
    </lineage>
</organism>
<dbReference type="AlphaFoldDB" id="A0A811KVK8"/>
<dbReference type="FunFam" id="3.20.20.10:FF:000018">
    <property type="entry name" value="Pyridoxal phosphate homeostasis protein"/>
    <property type="match status" value="1"/>
</dbReference>
<dbReference type="Pfam" id="PF01138">
    <property type="entry name" value="RNase_PH"/>
    <property type="match status" value="1"/>
</dbReference>
<dbReference type="InterPro" id="IPR036345">
    <property type="entry name" value="ExoRNase_PH_dom2_sf"/>
</dbReference>
<dbReference type="EMBL" id="CAJFCW020000004">
    <property type="protein sequence ID" value="CAG9112683.1"/>
    <property type="molecule type" value="Genomic_DNA"/>
</dbReference>
<dbReference type="InterPro" id="IPR027408">
    <property type="entry name" value="PNPase/RNase_PH_dom_sf"/>
</dbReference>
<dbReference type="SUPFAM" id="SSF51419">
    <property type="entry name" value="PLP-binding barrel"/>
    <property type="match status" value="1"/>
</dbReference>
<protein>
    <recommendedName>
        <fullName evidence="2">Pyridoxal phosphate homeostasis protein</fullName>
        <shortName evidence="2">PLP homeostasis protein</shortName>
    </recommendedName>
</protein>
<keyword evidence="1 2" id="KW-0663">Pyridoxal phosphate</keyword>
<accession>A0A811KVK8</accession>
<evidence type="ECO:0000313" key="6">
    <source>
        <dbReference type="Proteomes" id="UP000614601"/>
    </source>
</evidence>
<feature type="domain" description="Exoribonuclease phosphorolytic" evidence="3">
    <location>
        <begin position="257"/>
        <end position="371"/>
    </location>
</feature>
<dbReference type="InterPro" id="IPR011078">
    <property type="entry name" value="PyrdxlP_homeostasis"/>
</dbReference>
<comment type="caution">
    <text evidence="5">The sequence shown here is derived from an EMBL/GenBank/DDBJ whole genome shotgun (WGS) entry which is preliminary data.</text>
</comment>
<dbReference type="PANTHER" id="PTHR10146">
    <property type="entry name" value="PROLINE SYNTHETASE CO-TRANSCRIBED BACTERIAL HOMOLOG PROTEIN"/>
    <property type="match status" value="1"/>
</dbReference>
<dbReference type="InterPro" id="IPR001608">
    <property type="entry name" value="Ala_racemase_N"/>
</dbReference>
<dbReference type="InterPro" id="IPR029066">
    <property type="entry name" value="PLP-binding_barrel"/>
</dbReference>
<evidence type="ECO:0000256" key="2">
    <source>
        <dbReference type="HAMAP-Rule" id="MF_03225"/>
    </source>
</evidence>
<dbReference type="InterPro" id="IPR020568">
    <property type="entry name" value="Ribosomal_Su5_D2-typ_SF"/>
</dbReference>
<feature type="modified residue" description="N6-(pyridoxal phosphate)lysine" evidence="2">
    <location>
        <position position="41"/>
    </location>
</feature>
<evidence type="ECO:0000313" key="5">
    <source>
        <dbReference type="EMBL" id="CAD5219592.1"/>
    </source>
</evidence>
<evidence type="ECO:0000259" key="3">
    <source>
        <dbReference type="Pfam" id="PF01138"/>
    </source>
</evidence>
<keyword evidence="6" id="KW-1185">Reference proteome</keyword>
<sequence>MSEILSAQVIQNNVKLILMHIRNVCNKVGRADVPRLVAVGKTFPASQTQHCYEAGQRHFGENYVNELEEKSNGLKELCPDIQWHFIGKVQTNKIKKIVECPNISFVETLDSEKHAQTFQNYCSQLQKQLNVFVQVNTSGEVNKNGVEPAKVFDLVSFVKKECPNLTFKGLMTIGSIQQSQKADENQDFKLMRQIRSEVAEKCQIPEVDIELSMGMSNDFSMAIEYGSTNVRMDSSEFYGLTNVPIPKKRTAEKQNDDFRNFFFRANFLDKVDGSGYVEMGNTCVLCSIEGPVEKDREMDEDVEDENPIKITSDELTEEHINVLDQILETFVRTDQLVNVEIRINVKVVCDDGGLLAAATMAVGLALASTNVQIYDIPLAATVLIPSRTATVPLLDPTASEFKNAKQDGGGVLTVVSLPAFTQIAHQYMEGVMTSKQTVMATEFAFKNSLRLYEEVTQTLKNMTK</sequence>
<proteinExistence type="inferred from homology"/>
<gene>
    <name evidence="5" type="ORF">BOKJ2_LOCUS8521</name>
</gene>
<feature type="domain" description="Alanine racemase N-terminal" evidence="4">
    <location>
        <begin position="22"/>
        <end position="231"/>
    </location>
</feature>
<dbReference type="OrthoDB" id="10264196at2759"/>
<dbReference type="GO" id="GO:0030170">
    <property type="term" value="F:pyridoxal phosphate binding"/>
    <property type="evidence" value="ECO:0007669"/>
    <property type="project" value="UniProtKB-UniRule"/>
</dbReference>
<name>A0A811KVK8_9BILA</name>
<dbReference type="InterPro" id="IPR001247">
    <property type="entry name" value="ExoRNase_PH_dom1"/>
</dbReference>
<evidence type="ECO:0000256" key="1">
    <source>
        <dbReference type="ARBA" id="ARBA00022898"/>
    </source>
</evidence>
<dbReference type="Proteomes" id="UP000614601">
    <property type="component" value="Unassembled WGS sequence"/>
</dbReference>
<dbReference type="CDD" id="cd06822">
    <property type="entry name" value="PLPDE_III_YBL036c_euk"/>
    <property type="match status" value="1"/>
</dbReference>
<dbReference type="SUPFAM" id="SSF55666">
    <property type="entry name" value="Ribonuclease PH domain 2-like"/>
    <property type="match status" value="1"/>
</dbReference>
<comment type="similarity">
    <text evidence="2">Belongs to the pyridoxal phosphate-binding protein YggS/PROSC family.</text>
</comment>
<dbReference type="Gene3D" id="3.20.20.10">
    <property type="entry name" value="Alanine racemase"/>
    <property type="match status" value="1"/>
</dbReference>
<dbReference type="Pfam" id="PF01168">
    <property type="entry name" value="Ala_racemase_N"/>
    <property type="match status" value="1"/>
</dbReference>
<comment type="function">
    <text evidence="2">Pyridoxal 5'-phosphate (PLP)-binding protein, which may be involved in intracellular homeostatic regulation of pyridoxal 5'-phosphate (PLP), the active form of vitamin B6.</text>
</comment>
<dbReference type="Gene3D" id="3.30.230.70">
    <property type="entry name" value="GHMP Kinase, N-terminal domain"/>
    <property type="match status" value="1"/>
</dbReference>
<dbReference type="HAMAP" id="MF_02087">
    <property type="entry name" value="PLP_homeostasis"/>
    <property type="match status" value="1"/>
</dbReference>
<dbReference type="EMBL" id="CAJFDH010000004">
    <property type="protein sequence ID" value="CAD5219592.1"/>
    <property type="molecule type" value="Genomic_DNA"/>
</dbReference>
<dbReference type="PANTHER" id="PTHR10146:SF14">
    <property type="entry name" value="PYRIDOXAL PHOSPHATE HOMEOSTASIS PROTEIN"/>
    <property type="match status" value="1"/>
</dbReference>
<dbReference type="SUPFAM" id="SSF54211">
    <property type="entry name" value="Ribosomal protein S5 domain 2-like"/>
    <property type="match status" value="1"/>
</dbReference>
<evidence type="ECO:0000259" key="4">
    <source>
        <dbReference type="Pfam" id="PF01168"/>
    </source>
</evidence>
<dbReference type="PROSITE" id="PS01211">
    <property type="entry name" value="UPF0001"/>
    <property type="match status" value="1"/>
</dbReference>